<reference evidence="1" key="1">
    <citation type="submission" date="2014-11" db="EMBL/GenBank/DDBJ databases">
        <authorList>
            <person name="Amaro Gonzalez C."/>
        </authorList>
    </citation>
    <scope>NUCLEOTIDE SEQUENCE</scope>
</reference>
<proteinExistence type="predicted"/>
<organism evidence="1">
    <name type="scientific">Anguilla anguilla</name>
    <name type="common">European freshwater eel</name>
    <name type="synonym">Muraena anguilla</name>
    <dbReference type="NCBI Taxonomy" id="7936"/>
    <lineage>
        <taxon>Eukaryota</taxon>
        <taxon>Metazoa</taxon>
        <taxon>Chordata</taxon>
        <taxon>Craniata</taxon>
        <taxon>Vertebrata</taxon>
        <taxon>Euteleostomi</taxon>
        <taxon>Actinopterygii</taxon>
        <taxon>Neopterygii</taxon>
        <taxon>Teleostei</taxon>
        <taxon>Anguilliformes</taxon>
        <taxon>Anguillidae</taxon>
        <taxon>Anguilla</taxon>
    </lineage>
</organism>
<evidence type="ECO:0000313" key="1">
    <source>
        <dbReference type="EMBL" id="JAH69911.1"/>
    </source>
</evidence>
<dbReference type="EMBL" id="GBXM01038666">
    <property type="protein sequence ID" value="JAH69911.1"/>
    <property type="molecule type" value="Transcribed_RNA"/>
</dbReference>
<accession>A0A0E9UVZ3</accession>
<sequence>MSMLLEIECTALYAVKSILYKLFCVGVKTLANTHARK</sequence>
<protein>
    <submittedName>
        <fullName evidence="1">Uncharacterized protein</fullName>
    </submittedName>
</protein>
<dbReference type="AlphaFoldDB" id="A0A0E9UVZ3"/>
<reference evidence="1" key="2">
    <citation type="journal article" date="2015" name="Fish Shellfish Immunol.">
        <title>Early steps in the European eel (Anguilla anguilla)-Vibrio vulnificus interaction in the gills: Role of the RtxA13 toxin.</title>
        <authorList>
            <person name="Callol A."/>
            <person name="Pajuelo D."/>
            <person name="Ebbesson L."/>
            <person name="Teles M."/>
            <person name="MacKenzie S."/>
            <person name="Amaro C."/>
        </authorList>
    </citation>
    <scope>NUCLEOTIDE SEQUENCE</scope>
</reference>
<name>A0A0E9UVZ3_ANGAN</name>